<evidence type="ECO:0000256" key="9">
    <source>
        <dbReference type="ARBA" id="ARBA00025439"/>
    </source>
</evidence>
<evidence type="ECO:0000313" key="13">
    <source>
        <dbReference type="Proteomes" id="UP000199071"/>
    </source>
</evidence>
<evidence type="ECO:0000256" key="2">
    <source>
        <dbReference type="ARBA" id="ARBA00011262"/>
    </source>
</evidence>
<dbReference type="STRING" id="665467.SAMN02982931_04525"/>
<comment type="subunit">
    <text evidence="2">The complex is composed of two ATP-binding proteins (LsrA), two transmembrane proteins (LsrC and LsrD) and a solute-binding protein (LsrB).</text>
</comment>
<evidence type="ECO:0000256" key="5">
    <source>
        <dbReference type="ARBA" id="ARBA00022519"/>
    </source>
</evidence>
<feature type="transmembrane region" description="Helical" evidence="11">
    <location>
        <begin position="295"/>
        <end position="314"/>
    </location>
</feature>
<evidence type="ECO:0000256" key="3">
    <source>
        <dbReference type="ARBA" id="ARBA00022448"/>
    </source>
</evidence>
<reference evidence="12 13" key="1">
    <citation type="submission" date="2016-10" db="EMBL/GenBank/DDBJ databases">
        <authorList>
            <person name="de Groot N.N."/>
        </authorList>
    </citation>
    <scope>NUCLEOTIDE SEQUENCE [LARGE SCALE GENOMIC DNA]</scope>
    <source>
        <strain evidence="12 13">ATCC 35022</strain>
    </source>
</reference>
<keyword evidence="5" id="KW-0997">Cell inner membrane</keyword>
<dbReference type="EMBL" id="FMXQ01000012">
    <property type="protein sequence ID" value="SDB56849.1"/>
    <property type="molecule type" value="Genomic_DNA"/>
</dbReference>
<dbReference type="OrthoDB" id="8456542at2"/>
<proteinExistence type="predicted"/>
<keyword evidence="8 11" id="KW-0472">Membrane</keyword>
<dbReference type="InterPro" id="IPR001851">
    <property type="entry name" value="ABC_transp_permease"/>
</dbReference>
<feature type="transmembrane region" description="Helical" evidence="11">
    <location>
        <begin position="190"/>
        <end position="209"/>
    </location>
</feature>
<evidence type="ECO:0000256" key="11">
    <source>
        <dbReference type="SAM" id="Phobius"/>
    </source>
</evidence>
<keyword evidence="3" id="KW-0813">Transport</keyword>
<dbReference type="PANTHER" id="PTHR32196">
    <property type="entry name" value="ABC TRANSPORTER PERMEASE PROTEIN YPHD-RELATED-RELATED"/>
    <property type="match status" value="1"/>
</dbReference>
<accession>A0A1G6EH88</accession>
<feature type="transmembrane region" description="Helical" evidence="11">
    <location>
        <begin position="123"/>
        <end position="144"/>
    </location>
</feature>
<dbReference type="GO" id="GO:0005886">
    <property type="term" value="C:plasma membrane"/>
    <property type="evidence" value="ECO:0007669"/>
    <property type="project" value="UniProtKB-SubCell"/>
</dbReference>
<keyword evidence="4" id="KW-1003">Cell membrane</keyword>
<organism evidence="12 13">
    <name type="scientific">Bauldia litoralis</name>
    <dbReference type="NCBI Taxonomy" id="665467"/>
    <lineage>
        <taxon>Bacteria</taxon>
        <taxon>Pseudomonadati</taxon>
        <taxon>Pseudomonadota</taxon>
        <taxon>Alphaproteobacteria</taxon>
        <taxon>Hyphomicrobiales</taxon>
        <taxon>Kaistiaceae</taxon>
        <taxon>Bauldia</taxon>
    </lineage>
</organism>
<feature type="transmembrane region" description="Helical" evidence="11">
    <location>
        <begin position="22"/>
        <end position="42"/>
    </location>
</feature>
<dbReference type="GO" id="GO:0022857">
    <property type="term" value="F:transmembrane transporter activity"/>
    <property type="evidence" value="ECO:0007669"/>
    <property type="project" value="InterPro"/>
</dbReference>
<evidence type="ECO:0000256" key="4">
    <source>
        <dbReference type="ARBA" id="ARBA00022475"/>
    </source>
</evidence>
<dbReference type="PANTHER" id="PTHR32196:SF71">
    <property type="entry name" value="AUTOINDUCER 2 IMPORT SYSTEM PERMEASE PROTEIN LSRD"/>
    <property type="match status" value="1"/>
</dbReference>
<feature type="transmembrane region" description="Helical" evidence="11">
    <location>
        <begin position="240"/>
        <end position="263"/>
    </location>
</feature>
<dbReference type="AlphaFoldDB" id="A0A1G6EH88"/>
<evidence type="ECO:0000256" key="7">
    <source>
        <dbReference type="ARBA" id="ARBA00022989"/>
    </source>
</evidence>
<keyword evidence="13" id="KW-1185">Reference proteome</keyword>
<comment type="subcellular location">
    <subcellularLocation>
        <location evidence="1">Cell membrane</location>
        <topology evidence="1">Multi-pass membrane protein</topology>
    </subcellularLocation>
</comment>
<dbReference type="Pfam" id="PF02653">
    <property type="entry name" value="BPD_transp_2"/>
    <property type="match status" value="1"/>
</dbReference>
<evidence type="ECO:0000256" key="1">
    <source>
        <dbReference type="ARBA" id="ARBA00004651"/>
    </source>
</evidence>
<feature type="transmembrane region" description="Helical" evidence="11">
    <location>
        <begin position="54"/>
        <end position="75"/>
    </location>
</feature>
<sequence>MSHAPTADTGESLFARLTSPRVLRSILPAFSLVVILLAIFYLQPRAMSPIGLKLLFNLSVPIALATIAQMFVLCVNDLDLSIGAYVGFVVAVGATMLDGGIAALPALEGMLPDPVPWILTTPISGVIVLAAGIGVYALLGALIYIRDLPSIVVTLGMSFVWAGLAVLVLPTPGGSAPAFVRAVMTLSTPVVPFAIVALVIIAIVVHFGLMRTAYGAVIRGAGGNPRSVARAGWSLLKIKMVSFALAGFFGMLAGLALLGLTTAGDANIAVRYTLLSIAGAILGGSEFVGGRVSPIGAVIGAATLTLANSFLTFLKLNPDFQIGAQGAILIIILALRVLINRAEARR</sequence>
<keyword evidence="7 11" id="KW-1133">Transmembrane helix</keyword>
<name>A0A1G6EH88_9HYPH</name>
<dbReference type="Proteomes" id="UP000199071">
    <property type="component" value="Unassembled WGS sequence"/>
</dbReference>
<dbReference type="RefSeq" id="WP_090880647.1">
    <property type="nucleotide sequence ID" value="NZ_FMXQ01000012.1"/>
</dbReference>
<feature type="transmembrane region" description="Helical" evidence="11">
    <location>
        <begin position="269"/>
        <end position="288"/>
    </location>
</feature>
<protein>
    <recommendedName>
        <fullName evidence="10">Autoinducer 2 import system permease protein LsrD</fullName>
    </recommendedName>
</protein>
<comment type="function">
    <text evidence="9">Part of the ABC transporter complex LsrABCD involved in autoinducer 2 (AI-2) import. Probably responsible for the translocation of the substrate across the membrane.</text>
</comment>
<keyword evidence="6 11" id="KW-0812">Transmembrane</keyword>
<evidence type="ECO:0000256" key="6">
    <source>
        <dbReference type="ARBA" id="ARBA00022692"/>
    </source>
</evidence>
<gene>
    <name evidence="12" type="ORF">SAMN02982931_04525</name>
</gene>
<dbReference type="CDD" id="cd06579">
    <property type="entry name" value="TM_PBP1_transp_AraH_like"/>
    <property type="match status" value="1"/>
</dbReference>
<feature type="transmembrane region" description="Helical" evidence="11">
    <location>
        <begin position="82"/>
        <end position="103"/>
    </location>
</feature>
<evidence type="ECO:0000256" key="10">
    <source>
        <dbReference type="ARBA" id="ARBA00039381"/>
    </source>
</evidence>
<evidence type="ECO:0000313" key="12">
    <source>
        <dbReference type="EMBL" id="SDB56849.1"/>
    </source>
</evidence>
<feature type="transmembrane region" description="Helical" evidence="11">
    <location>
        <begin position="151"/>
        <end position="170"/>
    </location>
</feature>
<feature type="transmembrane region" description="Helical" evidence="11">
    <location>
        <begin position="320"/>
        <end position="339"/>
    </location>
</feature>
<evidence type="ECO:0000256" key="8">
    <source>
        <dbReference type="ARBA" id="ARBA00023136"/>
    </source>
</evidence>